<sequence>MSSKNQIPPTAGEIGSESSMQIKTVLQQPLELKQQIDNWIPKVLLHMEAHFKTRKLTKKAAGRKQGPESGNPTSKNLPLQFSSQSETIVINQSVVLI</sequence>
<keyword evidence="3" id="KW-1185">Reference proteome</keyword>
<name>A0A8S1XP51_9CILI</name>
<comment type="caution">
    <text evidence="2">The sequence shown here is derived from an EMBL/GenBank/DDBJ whole genome shotgun (WGS) entry which is preliminary data.</text>
</comment>
<dbReference type="AlphaFoldDB" id="A0A8S1XP51"/>
<protein>
    <submittedName>
        <fullName evidence="2">Uncharacterized protein</fullName>
    </submittedName>
</protein>
<feature type="compositionally biased region" description="Polar residues" evidence="1">
    <location>
        <begin position="68"/>
        <end position="81"/>
    </location>
</feature>
<proteinExistence type="predicted"/>
<organism evidence="2 3">
    <name type="scientific">Paramecium pentaurelia</name>
    <dbReference type="NCBI Taxonomy" id="43138"/>
    <lineage>
        <taxon>Eukaryota</taxon>
        <taxon>Sar</taxon>
        <taxon>Alveolata</taxon>
        <taxon>Ciliophora</taxon>
        <taxon>Intramacronucleata</taxon>
        <taxon>Oligohymenophorea</taxon>
        <taxon>Peniculida</taxon>
        <taxon>Parameciidae</taxon>
        <taxon>Paramecium</taxon>
    </lineage>
</organism>
<dbReference type="EMBL" id="CAJJDO010000130">
    <property type="protein sequence ID" value="CAD8202232.1"/>
    <property type="molecule type" value="Genomic_DNA"/>
</dbReference>
<evidence type="ECO:0000313" key="2">
    <source>
        <dbReference type="EMBL" id="CAD8202232.1"/>
    </source>
</evidence>
<evidence type="ECO:0000256" key="1">
    <source>
        <dbReference type="SAM" id="MobiDB-lite"/>
    </source>
</evidence>
<evidence type="ECO:0000313" key="3">
    <source>
        <dbReference type="Proteomes" id="UP000689195"/>
    </source>
</evidence>
<feature type="region of interest" description="Disordered" evidence="1">
    <location>
        <begin position="55"/>
        <end position="81"/>
    </location>
</feature>
<gene>
    <name evidence="2" type="ORF">PPENT_87.1.T1300108</name>
</gene>
<dbReference type="Proteomes" id="UP000689195">
    <property type="component" value="Unassembled WGS sequence"/>
</dbReference>
<accession>A0A8S1XP51</accession>
<reference evidence="2" key="1">
    <citation type="submission" date="2021-01" db="EMBL/GenBank/DDBJ databases">
        <authorList>
            <consortium name="Genoscope - CEA"/>
            <person name="William W."/>
        </authorList>
    </citation>
    <scope>NUCLEOTIDE SEQUENCE</scope>
</reference>